<dbReference type="SUPFAM" id="SSF51735">
    <property type="entry name" value="NAD(P)-binding Rossmann-fold domains"/>
    <property type="match status" value="1"/>
</dbReference>
<organism evidence="5 6">
    <name type="scientific">Pseudonocardia humida</name>
    <dbReference type="NCBI Taxonomy" id="2800819"/>
    <lineage>
        <taxon>Bacteria</taxon>
        <taxon>Bacillati</taxon>
        <taxon>Actinomycetota</taxon>
        <taxon>Actinomycetes</taxon>
        <taxon>Pseudonocardiales</taxon>
        <taxon>Pseudonocardiaceae</taxon>
        <taxon>Pseudonocardia</taxon>
    </lineage>
</organism>
<feature type="domain" description="NADPH-dependent reductive aminase-like C-terminal" evidence="4">
    <location>
        <begin position="167"/>
        <end position="293"/>
    </location>
</feature>
<dbReference type="EMBL" id="JAGSOV010000069">
    <property type="protein sequence ID" value="MCO1659651.1"/>
    <property type="molecule type" value="Genomic_DNA"/>
</dbReference>
<evidence type="ECO:0000313" key="5">
    <source>
        <dbReference type="EMBL" id="MCO1659651.1"/>
    </source>
</evidence>
<reference evidence="5" key="1">
    <citation type="submission" date="2021-04" db="EMBL/GenBank/DDBJ databases">
        <title>Pseudonocardia sp. nov., isolated from sandy soil of mangrove forest.</title>
        <authorList>
            <person name="Zan Z."/>
            <person name="Huang R."/>
            <person name="Liu W."/>
        </authorList>
    </citation>
    <scope>NUCLEOTIDE SEQUENCE</scope>
    <source>
        <strain evidence="5">S2-4</strain>
    </source>
</reference>
<protein>
    <submittedName>
        <fullName evidence="5">NAD(P)-dependent oxidoreductase</fullName>
    </submittedName>
</protein>
<evidence type="ECO:0000259" key="4">
    <source>
        <dbReference type="Pfam" id="PF21761"/>
    </source>
</evidence>
<dbReference type="Pfam" id="PF03446">
    <property type="entry name" value="NAD_binding_2"/>
    <property type="match status" value="1"/>
</dbReference>
<keyword evidence="2" id="KW-0560">Oxidoreductase</keyword>
<dbReference type="PANTHER" id="PTHR43580:SF2">
    <property type="entry name" value="CYTOKINE-LIKE NUCLEAR FACTOR N-PAC"/>
    <property type="match status" value="1"/>
</dbReference>
<comment type="caution">
    <text evidence="5">The sequence shown here is derived from an EMBL/GenBank/DDBJ whole genome shotgun (WGS) entry which is preliminary data.</text>
</comment>
<dbReference type="InterPro" id="IPR015815">
    <property type="entry name" value="HIBADH-related"/>
</dbReference>
<dbReference type="InterPro" id="IPR051265">
    <property type="entry name" value="HIBADH-related_NP60_sf"/>
</dbReference>
<keyword evidence="6" id="KW-1185">Reference proteome</keyword>
<evidence type="ECO:0000259" key="3">
    <source>
        <dbReference type="Pfam" id="PF03446"/>
    </source>
</evidence>
<accession>A0ABT1A9L0</accession>
<evidence type="ECO:0000256" key="2">
    <source>
        <dbReference type="ARBA" id="ARBA00023002"/>
    </source>
</evidence>
<dbReference type="PIRSF" id="PIRSF000103">
    <property type="entry name" value="HIBADH"/>
    <property type="match status" value="1"/>
</dbReference>
<evidence type="ECO:0000256" key="1">
    <source>
        <dbReference type="ARBA" id="ARBA00009080"/>
    </source>
</evidence>
<sequence length="299" mass="30591">MAGQTDDSKRDVTVLGLGTMGRALAGALLAGGARVTVWNRTPGREGDLVAGGAVAAASAAEAVAASRTVVVCLLDHASVHEVLDPVADRLAGRVLVELTNGSPEQAGELAGWAGRHGVELLSGGIMAVPPMIGTPAAFVLYSGSRAVFEEQRPLLDLLGESVFAGEEPGRAALQDLALLSAMYGMFGGVLHAYALAGAGGVAAGELAPLLRRWLGAMSDFVDGAAAQIDSGDHARDVVSNLAMQAAAYPGLVAVSRAHGVDPALLTPLGELMRRRVDDGHGHEDITGVVELLRTREGSR</sequence>
<evidence type="ECO:0000313" key="6">
    <source>
        <dbReference type="Proteomes" id="UP001165283"/>
    </source>
</evidence>
<dbReference type="Pfam" id="PF21761">
    <property type="entry name" value="RedAm-like_C"/>
    <property type="match status" value="1"/>
</dbReference>
<dbReference type="InterPro" id="IPR006115">
    <property type="entry name" value="6PGDH_NADP-bd"/>
</dbReference>
<feature type="domain" description="6-phosphogluconate dehydrogenase NADP-binding" evidence="3">
    <location>
        <begin position="12"/>
        <end position="164"/>
    </location>
</feature>
<dbReference type="Gene3D" id="3.40.50.720">
    <property type="entry name" value="NAD(P)-binding Rossmann-like Domain"/>
    <property type="match status" value="1"/>
</dbReference>
<dbReference type="PANTHER" id="PTHR43580">
    <property type="entry name" value="OXIDOREDUCTASE GLYR1-RELATED"/>
    <property type="match status" value="1"/>
</dbReference>
<proteinExistence type="inferred from homology"/>
<gene>
    <name evidence="5" type="ORF">KDL28_31730</name>
</gene>
<dbReference type="InterPro" id="IPR036291">
    <property type="entry name" value="NAD(P)-bd_dom_sf"/>
</dbReference>
<dbReference type="InterPro" id="IPR048666">
    <property type="entry name" value="RedAm-like_C"/>
</dbReference>
<dbReference type="Gene3D" id="1.10.1040.10">
    <property type="entry name" value="N-(1-d-carboxylethyl)-l-norvaline Dehydrogenase, domain 2"/>
    <property type="match status" value="1"/>
</dbReference>
<dbReference type="RefSeq" id="WP_252444527.1">
    <property type="nucleotide sequence ID" value="NZ_JAGSOV010000069.1"/>
</dbReference>
<comment type="similarity">
    <text evidence="1">Belongs to the HIBADH-related family.</text>
</comment>
<dbReference type="InterPro" id="IPR013328">
    <property type="entry name" value="6PGD_dom2"/>
</dbReference>
<dbReference type="Proteomes" id="UP001165283">
    <property type="component" value="Unassembled WGS sequence"/>
</dbReference>
<name>A0ABT1A9L0_9PSEU</name>